<dbReference type="RefSeq" id="WP_345249036.1">
    <property type="nucleotide sequence ID" value="NZ_BAABFO010000008.1"/>
</dbReference>
<keyword evidence="5" id="KW-1185">Reference proteome</keyword>
<dbReference type="Gene3D" id="2.60.40.790">
    <property type="match status" value="1"/>
</dbReference>
<dbReference type="EMBL" id="BAABFO010000008">
    <property type="protein sequence ID" value="GAA4331737.1"/>
    <property type="molecule type" value="Genomic_DNA"/>
</dbReference>
<organism evidence="4 5">
    <name type="scientific">Pigmentiphaga soli</name>
    <dbReference type="NCBI Taxonomy" id="1007095"/>
    <lineage>
        <taxon>Bacteria</taxon>
        <taxon>Pseudomonadati</taxon>
        <taxon>Pseudomonadota</taxon>
        <taxon>Betaproteobacteria</taxon>
        <taxon>Burkholderiales</taxon>
        <taxon>Alcaligenaceae</taxon>
        <taxon>Pigmentiphaga</taxon>
    </lineage>
</organism>
<dbReference type="InterPro" id="IPR031107">
    <property type="entry name" value="Small_HSP"/>
</dbReference>
<evidence type="ECO:0000313" key="4">
    <source>
        <dbReference type="EMBL" id="GAA4331737.1"/>
    </source>
</evidence>
<dbReference type="CDD" id="cd06464">
    <property type="entry name" value="ACD_sHsps-like"/>
    <property type="match status" value="1"/>
</dbReference>
<sequence>MSTPFFGSGFFRDFDQVRQQIDDLFRNLEVPATLRGAYRGFPPVNVGGTDDSIEVVAFAPGLDPAKLQVTVDKGLLSISGERAADARHDAEGATSHARERVWGAFRRVIELPADADPAGVEARYVDGCLRVSIKKHEASKPRVIPVQ</sequence>
<gene>
    <name evidence="4" type="ORF">GCM10023144_20780</name>
</gene>
<reference evidence="5" key="1">
    <citation type="journal article" date="2019" name="Int. J. Syst. Evol. Microbiol.">
        <title>The Global Catalogue of Microorganisms (GCM) 10K type strain sequencing project: providing services to taxonomists for standard genome sequencing and annotation.</title>
        <authorList>
            <consortium name="The Broad Institute Genomics Platform"/>
            <consortium name="The Broad Institute Genome Sequencing Center for Infectious Disease"/>
            <person name="Wu L."/>
            <person name="Ma J."/>
        </authorList>
    </citation>
    <scope>NUCLEOTIDE SEQUENCE [LARGE SCALE GENOMIC DNA]</scope>
    <source>
        <strain evidence="5">JCM 17666</strain>
    </source>
</reference>
<evidence type="ECO:0000313" key="5">
    <source>
        <dbReference type="Proteomes" id="UP001501671"/>
    </source>
</evidence>
<proteinExistence type="inferred from homology"/>
<protein>
    <submittedName>
        <fullName evidence="4">Hsp20/alpha crystallin family protein</fullName>
    </submittedName>
</protein>
<name>A0ABP8GYA9_9BURK</name>
<dbReference type="Proteomes" id="UP001501671">
    <property type="component" value="Unassembled WGS sequence"/>
</dbReference>
<feature type="domain" description="SHSP" evidence="3">
    <location>
        <begin position="35"/>
        <end position="147"/>
    </location>
</feature>
<dbReference type="SUPFAM" id="SSF49764">
    <property type="entry name" value="HSP20-like chaperones"/>
    <property type="match status" value="1"/>
</dbReference>
<dbReference type="Pfam" id="PF00011">
    <property type="entry name" value="HSP20"/>
    <property type="match status" value="1"/>
</dbReference>
<comment type="similarity">
    <text evidence="1 2">Belongs to the small heat shock protein (HSP20) family.</text>
</comment>
<dbReference type="PANTHER" id="PTHR11527">
    <property type="entry name" value="HEAT-SHOCK PROTEIN 20 FAMILY MEMBER"/>
    <property type="match status" value="1"/>
</dbReference>
<evidence type="ECO:0000259" key="3">
    <source>
        <dbReference type="PROSITE" id="PS01031"/>
    </source>
</evidence>
<evidence type="ECO:0000256" key="1">
    <source>
        <dbReference type="PROSITE-ProRule" id="PRU00285"/>
    </source>
</evidence>
<dbReference type="PROSITE" id="PS01031">
    <property type="entry name" value="SHSP"/>
    <property type="match status" value="1"/>
</dbReference>
<accession>A0ABP8GYA9</accession>
<dbReference type="InterPro" id="IPR002068">
    <property type="entry name" value="A-crystallin/Hsp20_dom"/>
</dbReference>
<comment type="caution">
    <text evidence="4">The sequence shown here is derived from an EMBL/GenBank/DDBJ whole genome shotgun (WGS) entry which is preliminary data.</text>
</comment>
<evidence type="ECO:0000256" key="2">
    <source>
        <dbReference type="RuleBase" id="RU003616"/>
    </source>
</evidence>
<dbReference type="InterPro" id="IPR008978">
    <property type="entry name" value="HSP20-like_chaperone"/>
</dbReference>